<dbReference type="InterPro" id="IPR036047">
    <property type="entry name" value="F-box-like_dom_sf"/>
</dbReference>
<protein>
    <submittedName>
        <fullName evidence="4">F-box domain-containing protein</fullName>
    </submittedName>
</protein>
<proteinExistence type="predicted"/>
<gene>
    <name evidence="4" type="ORF">CSIM01_12618</name>
</gene>
<feature type="domain" description="Fe2OG dioxygenase" evidence="3">
    <location>
        <begin position="151"/>
        <end position="248"/>
    </location>
</feature>
<dbReference type="PANTHER" id="PTHR33099:SF7">
    <property type="entry name" value="MYND-TYPE DOMAIN-CONTAINING PROTEIN"/>
    <property type="match status" value="1"/>
</dbReference>
<dbReference type="Proteomes" id="UP000070328">
    <property type="component" value="Unassembled WGS sequence"/>
</dbReference>
<evidence type="ECO:0000256" key="1">
    <source>
        <dbReference type="SAM" id="MobiDB-lite"/>
    </source>
</evidence>
<dbReference type="EMBL" id="JFBX01000846">
    <property type="protein sequence ID" value="KXH27043.1"/>
    <property type="molecule type" value="Genomic_DNA"/>
</dbReference>
<dbReference type="PROSITE" id="PS50181">
    <property type="entry name" value="FBOX"/>
    <property type="match status" value="1"/>
</dbReference>
<dbReference type="Gene3D" id="2.60.120.620">
    <property type="entry name" value="q2cbj1_9rhob like domain"/>
    <property type="match status" value="1"/>
</dbReference>
<dbReference type="SUPFAM" id="SSF81383">
    <property type="entry name" value="F-box domain"/>
    <property type="match status" value="1"/>
</dbReference>
<feature type="domain" description="F-box" evidence="2">
    <location>
        <begin position="706"/>
        <end position="752"/>
    </location>
</feature>
<feature type="region of interest" description="Disordered" evidence="1">
    <location>
        <begin position="351"/>
        <end position="381"/>
    </location>
</feature>
<dbReference type="InterPro" id="IPR005123">
    <property type="entry name" value="Oxoglu/Fe-dep_dioxygenase_dom"/>
</dbReference>
<feature type="compositionally biased region" description="Low complexity" evidence="1">
    <location>
        <begin position="1747"/>
        <end position="1758"/>
    </location>
</feature>
<accession>A0A135RTL3</accession>
<feature type="region of interest" description="Disordered" evidence="1">
    <location>
        <begin position="1728"/>
        <end position="1801"/>
    </location>
</feature>
<dbReference type="InterPro" id="IPR056021">
    <property type="entry name" value="DUF7600"/>
</dbReference>
<organism evidence="4 5">
    <name type="scientific">Colletotrichum simmondsii</name>
    <dbReference type="NCBI Taxonomy" id="703756"/>
    <lineage>
        <taxon>Eukaryota</taxon>
        <taxon>Fungi</taxon>
        <taxon>Dikarya</taxon>
        <taxon>Ascomycota</taxon>
        <taxon>Pezizomycotina</taxon>
        <taxon>Sordariomycetes</taxon>
        <taxon>Hypocreomycetidae</taxon>
        <taxon>Glomerellales</taxon>
        <taxon>Glomerellaceae</taxon>
        <taxon>Colletotrichum</taxon>
        <taxon>Colletotrichum acutatum species complex</taxon>
    </lineage>
</organism>
<dbReference type="InterPro" id="IPR001810">
    <property type="entry name" value="F-box_dom"/>
</dbReference>
<comment type="caution">
    <text evidence="4">The sequence shown here is derived from an EMBL/GenBank/DDBJ whole genome shotgun (WGS) entry which is preliminary data.</text>
</comment>
<evidence type="ECO:0000313" key="5">
    <source>
        <dbReference type="Proteomes" id="UP000070328"/>
    </source>
</evidence>
<evidence type="ECO:0000259" key="2">
    <source>
        <dbReference type="PROSITE" id="PS50181"/>
    </source>
</evidence>
<sequence length="1801" mass="201667">MASVPTLRELAKQVSESISDEHLSGSTFAIGGEVPIKQPQGESSSTAQVASSSVILRWDNPAGHPGPQRVSFPVASDDDTAAFDHLLKVSEKATFGLNGRHEFDETYRKAQKLGASDFCTSFCPYETGIIDAVCQVLLPSYNMDEDKRAIRAELYNMNIYSGPSGRFKAHVDTPRSPYQIGSLVVCLPMKHEGGELAVRHFGQTHAFDWAKNCKNSVIQWAAFYSDCEHEVFEVKSGHRVTLTYNLYATAGNGDLAGQMSAFSPTSLPLYKQVVDMLGSKKFQSKDRLLGVYSTHAYPHTEKEHGLPFCLKGLDMVIYNTFKSLGLEVHLCAILDNPKGFRRRKLYNGEFSDEDTDAEPRKRKMALPKNNNGAESDSEDDDGRKYYTRTVGYINQAYSTDELVEYRDDMKRIINEAMRTDEVNFDASKIIWLNKNNGESNMQVSYMAYGNEPSSAEIYSYFAMVIEIPAVGVNASDNEEAQPPNVPTTLLYTLLKFLSHFTTSMSPRICSCTLCGWAVVDAPGSVSWLNQFRGVTSSQNGVILTGVGLYNDPARGAFIAPVDLKRRWDDSTYDSTDEDHFGAMGFPPVNGRHGFIFHDACWNLLEKAFLPRPVPLLRLLDVCESLPFPLLSVGISWGHDYGGATIVDNEHHFPFEDRFFDRDYMDPDPVLSANPYEAEEVHHLLTEAPEEPPSPGRPISNGTAPERDSFYALPEELRSAIAICLPTLDVLNLRLASRSFWTIFNSQQFWASRFKHKSDRSWLFESQDGAQPRDWRWLYRRTNNANISPSLQNRVRVWNLAQKVVAALDFQWIDSGSEPPQQQGLTQRLKVSGDLWERPSGPHHSHLDKGCLLRETYRLTIPEDLSMVSIWSIPVGEILYIAGLKFTTAAGDVRQIGYRTTTEQSVKISDISGFKLAVGERGIQALQCINQNSDTSHWLGNPETSLKTLRFNVGERFNYLDIGFDGCKIVSLAIFPQSSSIARLAQDDNRLRNMGMWYPEIPGPDLCLNEASFAPREQYLDGFKPLFWTSFGGSGGAHLRTLNNLKVVLGPAGIRRIDFTYNTPEHDRAFGCQTPGDLTKEINFKIDGAEGELINAVEILQENVDPEDAYAWMVEEGFIAAFKLPQVLERPSLGFMESSILGIDWGSTAIRATICIRKTKELHPIWNHGAVPGHDIRYQTGAFNSTLYVDDRGGIVYTGEVYNQSCTPIPSKWFLCEDRETGNPLLDGLLAKFRGMEKRIRRALEAIVRTVFQEVTTFCADRALHIDEIGLSHPAHWTAQELSNYENLIAAVIMESNTFTKAHGRIKLHVESLASAHFLFSSPRHMKQILTKVDEPCHLVFLDFGGHTMNGCIFSAVRRSGDELNYFQVGEPFTAHGGTQLWEKRVDDFATNYVEKSLKSTLLPSQRADLLEMFHLKIKRLQTGLFASMVLHAEDPDNHGSISVHLRATDARQCFLDGLETPLRLARKKIDAAVALGSNVKIVLSGGSGKNVLVQANLQQVCAQLKIDEPFLFYEAVGEKDSFNISKGAALAAVDKITVKKFIDRGAAFGFQTGRPSDGDNGSFISWDNTAFLALDSDGPHYFRKRYSGTTRLKIVCDPQLQASAKWDHVPATCCYDILELAPPTKGHWEFCLQLHDFGDGKLGLTIRKNKLSWKGKAVLNKMTYGPFPLEYDTSSRCCLINLDWVKTESTDFESGIFLTEDGKLVPCDPEAVNDQIQDLQKENNDRLKEASGNNTSMSQKVKDQQEKQGQQQKQQESKAAGKRPRSASVSQMRGRGKRRKESGRDDDRGQEPAYKKRLMKR</sequence>
<dbReference type="OrthoDB" id="3819888at2759"/>
<name>A0A135RTL3_9PEZI</name>
<evidence type="ECO:0000259" key="3">
    <source>
        <dbReference type="PROSITE" id="PS51471"/>
    </source>
</evidence>
<dbReference type="PANTHER" id="PTHR33099">
    <property type="entry name" value="FE2OG DIOXYGENASE DOMAIN-CONTAINING PROTEIN"/>
    <property type="match status" value="1"/>
</dbReference>
<reference evidence="4 5" key="1">
    <citation type="submission" date="2014-02" db="EMBL/GenBank/DDBJ databases">
        <title>The genome sequence of Colletotrichum simmondsii CBS122122.</title>
        <authorList>
            <person name="Baroncelli R."/>
            <person name="Thon M.R."/>
        </authorList>
    </citation>
    <scope>NUCLEOTIDE SEQUENCE [LARGE SCALE GENOMIC DNA]</scope>
    <source>
        <strain evidence="4 5">CBS122122</strain>
    </source>
</reference>
<evidence type="ECO:0000313" key="4">
    <source>
        <dbReference type="EMBL" id="KXH27043.1"/>
    </source>
</evidence>
<feature type="compositionally biased region" description="Basic and acidic residues" evidence="1">
    <location>
        <begin position="1782"/>
        <end position="1794"/>
    </location>
</feature>
<keyword evidence="5" id="KW-1185">Reference proteome</keyword>
<dbReference type="Pfam" id="PF24539">
    <property type="entry name" value="DUF7600"/>
    <property type="match status" value="1"/>
</dbReference>
<dbReference type="PROSITE" id="PS51471">
    <property type="entry name" value="FE2OG_OXY"/>
    <property type="match status" value="1"/>
</dbReference>